<evidence type="ECO:0000256" key="2">
    <source>
        <dbReference type="ARBA" id="ARBA00001946"/>
    </source>
</evidence>
<dbReference type="SFLD" id="SFLDG01129">
    <property type="entry name" value="C1.5:_HAD__Beta-PGM__Phosphata"/>
    <property type="match status" value="1"/>
</dbReference>
<dbReference type="SFLD" id="SFLDS00003">
    <property type="entry name" value="Haloacid_Dehalogenase"/>
    <property type="match status" value="1"/>
</dbReference>
<dbReference type="InterPro" id="IPR023214">
    <property type="entry name" value="HAD_sf"/>
</dbReference>
<feature type="binding site" evidence="6">
    <location>
        <position position="173"/>
    </location>
    <ligand>
        <name>Mg(2+)</name>
        <dbReference type="ChEBI" id="CHEBI:18420"/>
    </ligand>
</feature>
<dbReference type="PANTHER" id="PTHR43434">
    <property type="entry name" value="PHOSPHOGLYCOLATE PHOSPHATASE"/>
    <property type="match status" value="1"/>
</dbReference>
<dbReference type="Gene3D" id="1.10.150.240">
    <property type="entry name" value="Putative phosphatase, domain 2"/>
    <property type="match status" value="1"/>
</dbReference>
<evidence type="ECO:0000313" key="8">
    <source>
        <dbReference type="Proteomes" id="UP000297737"/>
    </source>
</evidence>
<keyword evidence="8" id="KW-1185">Reference proteome</keyword>
<feature type="binding site" evidence="6">
    <location>
        <position position="12"/>
    </location>
    <ligand>
        <name>Mg(2+)</name>
        <dbReference type="ChEBI" id="CHEBI:18420"/>
    </ligand>
</feature>
<dbReference type="OrthoDB" id="9793014at2"/>
<dbReference type="EC" id="3.1.3.18" evidence="5 6"/>
<dbReference type="GO" id="GO:0005829">
    <property type="term" value="C:cytosol"/>
    <property type="evidence" value="ECO:0007669"/>
    <property type="project" value="TreeGrafter"/>
</dbReference>
<dbReference type="Proteomes" id="UP000297737">
    <property type="component" value="Unassembled WGS sequence"/>
</dbReference>
<sequence length="224" mass="23677">MVHAYPRTLVFDLDGTLVDTSADLCASLNHVLRRYARPEVDPDTVRHLVGHGARALIQRGLALAGEDDPALVEEAVPYFLRYYADHIADGSQPYAGVEAALDELADAGVVTAVCTNKPEALARRLIGAMGWDRRFAAILGGDSLSVRKPDAAHVLGTIEAAGGAADSSVFVGDSSVDVAAARAARVPVVVVSFGFADIAPADLGADAVIDHYDALLPLLRRRPW</sequence>
<dbReference type="GO" id="GO:0046295">
    <property type="term" value="P:glycolate biosynthetic process"/>
    <property type="evidence" value="ECO:0007669"/>
    <property type="project" value="UniProtKB-UniRule"/>
</dbReference>
<dbReference type="Gene3D" id="3.40.50.1000">
    <property type="entry name" value="HAD superfamily/HAD-like"/>
    <property type="match status" value="1"/>
</dbReference>
<dbReference type="InterPro" id="IPR041492">
    <property type="entry name" value="HAD_2"/>
</dbReference>
<dbReference type="GO" id="GO:0008967">
    <property type="term" value="F:phosphoglycolate phosphatase activity"/>
    <property type="evidence" value="ECO:0007669"/>
    <property type="project" value="UniProtKB-UniRule"/>
</dbReference>
<dbReference type="UniPathway" id="UPA00865">
    <property type="reaction ID" value="UER00834"/>
</dbReference>
<protein>
    <recommendedName>
        <fullName evidence="5 6">Phosphoglycolate phosphatase</fullName>
        <shortName evidence="6">PGP</shortName>
        <shortName evidence="6">PGPase</shortName>
        <ecNumber evidence="5 6">3.1.3.18</ecNumber>
    </recommendedName>
</protein>
<evidence type="ECO:0000256" key="6">
    <source>
        <dbReference type="HAMAP-Rule" id="MF_00495"/>
    </source>
</evidence>
<accession>A0A4Y9ETG7</accession>
<feature type="active site" description="Nucleophile" evidence="6">
    <location>
        <position position="12"/>
    </location>
</feature>
<keyword evidence="6" id="KW-0460">Magnesium</keyword>
<dbReference type="SUPFAM" id="SSF56784">
    <property type="entry name" value="HAD-like"/>
    <property type="match status" value="1"/>
</dbReference>
<dbReference type="PANTHER" id="PTHR43434:SF1">
    <property type="entry name" value="PHOSPHOGLYCOLATE PHOSPHATASE"/>
    <property type="match status" value="1"/>
</dbReference>
<comment type="caution">
    <text evidence="7">The sequence shown here is derived from an EMBL/GenBank/DDBJ whole genome shotgun (WGS) entry which is preliminary data.</text>
</comment>
<evidence type="ECO:0000256" key="1">
    <source>
        <dbReference type="ARBA" id="ARBA00000830"/>
    </source>
</evidence>
<dbReference type="InterPro" id="IPR036412">
    <property type="entry name" value="HAD-like_sf"/>
</dbReference>
<dbReference type="NCBIfam" id="TIGR01449">
    <property type="entry name" value="PGP_bact"/>
    <property type="match status" value="1"/>
</dbReference>
<keyword evidence="6" id="KW-0479">Metal-binding</keyword>
<proteinExistence type="inferred from homology"/>
<dbReference type="EMBL" id="SIHO01000001">
    <property type="protein sequence ID" value="TFU06208.1"/>
    <property type="molecule type" value="Genomic_DNA"/>
</dbReference>
<dbReference type="InterPro" id="IPR023198">
    <property type="entry name" value="PGP-like_dom2"/>
</dbReference>
<dbReference type="RefSeq" id="WP_135244931.1">
    <property type="nucleotide sequence ID" value="NZ_SIHO01000001.1"/>
</dbReference>
<evidence type="ECO:0000256" key="3">
    <source>
        <dbReference type="ARBA" id="ARBA00004818"/>
    </source>
</evidence>
<dbReference type="InterPro" id="IPR050155">
    <property type="entry name" value="HAD-like_hydrolase_sf"/>
</dbReference>
<comment type="catalytic activity">
    <reaction evidence="1 6">
        <text>2-phosphoglycolate + H2O = glycolate + phosphate</text>
        <dbReference type="Rhea" id="RHEA:14369"/>
        <dbReference type="ChEBI" id="CHEBI:15377"/>
        <dbReference type="ChEBI" id="CHEBI:29805"/>
        <dbReference type="ChEBI" id="CHEBI:43474"/>
        <dbReference type="ChEBI" id="CHEBI:58033"/>
        <dbReference type="EC" id="3.1.3.18"/>
    </reaction>
</comment>
<keyword evidence="6" id="KW-0119">Carbohydrate metabolism</keyword>
<comment type="cofactor">
    <cofactor evidence="2 6">
        <name>Mg(2+)</name>
        <dbReference type="ChEBI" id="CHEBI:18420"/>
    </cofactor>
</comment>
<feature type="binding site" evidence="6">
    <location>
        <position position="14"/>
    </location>
    <ligand>
        <name>Mg(2+)</name>
        <dbReference type="ChEBI" id="CHEBI:18420"/>
    </ligand>
</feature>
<gene>
    <name evidence="7" type="primary">gph</name>
    <name evidence="7" type="ORF">EUV02_04140</name>
</gene>
<dbReference type="Pfam" id="PF13419">
    <property type="entry name" value="HAD_2"/>
    <property type="match status" value="1"/>
</dbReference>
<dbReference type="GO" id="GO:0006281">
    <property type="term" value="P:DNA repair"/>
    <property type="evidence" value="ECO:0007669"/>
    <property type="project" value="TreeGrafter"/>
</dbReference>
<comment type="similarity">
    <text evidence="4 6">Belongs to the HAD-like hydrolase superfamily. CbbY/CbbZ/Gph/YieH family.</text>
</comment>
<dbReference type="GO" id="GO:0005975">
    <property type="term" value="P:carbohydrate metabolic process"/>
    <property type="evidence" value="ECO:0007669"/>
    <property type="project" value="InterPro"/>
</dbReference>
<comment type="function">
    <text evidence="6">Specifically catalyzes the dephosphorylation of 2-phosphoglycolate. Is involved in the dissimilation of the intracellular 2-phosphoglycolate formed during the DNA repair of 3'-phosphoglycolate ends, a major class of DNA lesions induced by oxidative stress.</text>
</comment>
<reference evidence="7 8" key="1">
    <citation type="submission" date="2019-02" db="EMBL/GenBank/DDBJ databases">
        <title>Polymorphobacter sp. isolated from the lake at the Tibet of China.</title>
        <authorList>
            <person name="Li A."/>
        </authorList>
    </citation>
    <scope>NUCLEOTIDE SEQUENCE [LARGE SCALE GENOMIC DNA]</scope>
    <source>
        <strain evidence="7 8">DJ1R-1</strain>
    </source>
</reference>
<keyword evidence="6 7" id="KW-0378">Hydrolase</keyword>
<dbReference type="HAMAP" id="MF_00495">
    <property type="entry name" value="GPH_hydrolase_bact"/>
    <property type="match status" value="1"/>
</dbReference>
<evidence type="ECO:0000256" key="4">
    <source>
        <dbReference type="ARBA" id="ARBA00006171"/>
    </source>
</evidence>
<dbReference type="InterPro" id="IPR037512">
    <property type="entry name" value="PGPase_prok"/>
</dbReference>
<name>A0A4Y9ETG7_9SPHN</name>
<dbReference type="AlphaFoldDB" id="A0A4Y9ETG7"/>
<dbReference type="GO" id="GO:0046872">
    <property type="term" value="F:metal ion binding"/>
    <property type="evidence" value="ECO:0007669"/>
    <property type="project" value="UniProtKB-KW"/>
</dbReference>
<comment type="pathway">
    <text evidence="3 6">Organic acid metabolism; glycolate biosynthesis; glycolate from 2-phosphoglycolate: step 1/1.</text>
</comment>
<organism evidence="7 8">
    <name type="scientific">Glacieibacterium arshaanense</name>
    <dbReference type="NCBI Taxonomy" id="2511025"/>
    <lineage>
        <taxon>Bacteria</taxon>
        <taxon>Pseudomonadati</taxon>
        <taxon>Pseudomonadota</taxon>
        <taxon>Alphaproteobacteria</taxon>
        <taxon>Sphingomonadales</taxon>
        <taxon>Sphingosinicellaceae</taxon>
        <taxon>Glacieibacterium</taxon>
    </lineage>
</organism>
<evidence type="ECO:0000313" key="7">
    <source>
        <dbReference type="EMBL" id="TFU06208.1"/>
    </source>
</evidence>
<evidence type="ECO:0000256" key="5">
    <source>
        <dbReference type="ARBA" id="ARBA00013078"/>
    </source>
</evidence>